<evidence type="ECO:0000256" key="6">
    <source>
        <dbReference type="PROSITE-ProRule" id="PRU01263"/>
    </source>
</evidence>
<accession>A0A9P0J629</accession>
<sequence length="715" mass="80489">MNILHSENFDLCRICLSEPESNRHMQFLHILGTVEGNFDLKQQFEELIGIQIESNDNKPKIVCDNCYKAIFAWYEMKKKAKESEIVINYIATKRFGVNNPGTSKASNSSATLRDRKSIKNDVNLNASTSRASTSRASTSRASTSMAITSRASTSRASTSRDNTSIASTSRASTSRASTSRASTSRDNTSIASTSRASTRRANTSMASTSRASTSMASTSRASTSRASTSRSYYNHGHSSRTILTTISNVESVVEESNDDCIEIQNSVNTVESENYSGHEIEESKLDINYTDIELLSTTSHESIVFSIKNEDLSEDESDDNSFFPEAKHLPQTSRYINNQNGNENKKLYYCNICQKDNVLDHNCFEYNKNFSTCLVPNCNILSRSIDDFMPHYQLHIGMSSSAVMCKRCYQEIEKSDFSANGCHVQCRKVNPFKCYTCNIIFNNMAEFAFHKLKKHNGRLMDSEGNYLCLYCEEYSTELPDVIGHIKNCLEGQSKNVPHTIRIQLPAIGETYSIAKNTQKKNAPVQSKKRNKKNFSYTPKMSLFTCLKPSCNLIYQSSTAFKNHHRQHSGIKTGYLMCWQCCNGFKDLNGLRLHQARDNCPTPGIFKCDKCPENFDDIESLSVHKYTLHNGKFIAAVRKKIIKCPFCKLETKVKGFKSHLIACEKKIKSIKTTNCTTNNLEDAYKCGICDKTFGAAVSLSNHLRVHKPRAYRKSVM</sequence>
<feature type="binding site" evidence="6">
    <location>
        <position position="12"/>
    </location>
    <ligand>
        <name>Zn(2+)</name>
        <dbReference type="ChEBI" id="CHEBI:29105"/>
    </ligand>
</feature>
<evidence type="ECO:0000256" key="7">
    <source>
        <dbReference type="SAM" id="MobiDB-lite"/>
    </source>
</evidence>
<dbReference type="PROSITE" id="PS00028">
    <property type="entry name" value="ZINC_FINGER_C2H2_1"/>
    <property type="match status" value="4"/>
</dbReference>
<keyword evidence="2" id="KW-0677">Repeat</keyword>
<dbReference type="InterPro" id="IPR013087">
    <property type="entry name" value="Znf_C2H2_type"/>
</dbReference>
<dbReference type="PANTHER" id="PTHR24379:SF127">
    <property type="entry name" value="BLOODY FINGERS-RELATED"/>
    <property type="match status" value="1"/>
</dbReference>
<dbReference type="GO" id="GO:0000977">
    <property type="term" value="F:RNA polymerase II transcription regulatory region sequence-specific DNA binding"/>
    <property type="evidence" value="ECO:0007669"/>
    <property type="project" value="TreeGrafter"/>
</dbReference>
<dbReference type="GO" id="GO:0005634">
    <property type="term" value="C:nucleus"/>
    <property type="evidence" value="ECO:0007669"/>
    <property type="project" value="InterPro"/>
</dbReference>
<dbReference type="Gene3D" id="3.30.160.60">
    <property type="entry name" value="Classic Zinc Finger"/>
    <property type="match status" value="2"/>
</dbReference>
<feature type="domain" description="C2H2-type" evidence="8">
    <location>
        <begin position="543"/>
        <end position="572"/>
    </location>
</feature>
<dbReference type="GO" id="GO:0008270">
    <property type="term" value="F:zinc ion binding"/>
    <property type="evidence" value="ECO:0007669"/>
    <property type="project" value="UniProtKB-UniRule"/>
</dbReference>
<dbReference type="SUPFAM" id="SSF57716">
    <property type="entry name" value="Glucocorticoid receptor-like (DNA-binding domain)"/>
    <property type="match status" value="1"/>
</dbReference>
<evidence type="ECO:0000259" key="9">
    <source>
        <dbReference type="PROSITE" id="PS51915"/>
    </source>
</evidence>
<dbReference type="PANTHER" id="PTHR24379">
    <property type="entry name" value="KRAB AND ZINC FINGER DOMAIN-CONTAINING"/>
    <property type="match status" value="1"/>
</dbReference>
<evidence type="ECO:0000313" key="10">
    <source>
        <dbReference type="EMBL" id="CAH1731028.1"/>
    </source>
</evidence>
<keyword evidence="1 6" id="KW-0479">Metal-binding</keyword>
<evidence type="ECO:0000256" key="4">
    <source>
        <dbReference type="ARBA" id="ARBA00022833"/>
    </source>
</evidence>
<evidence type="ECO:0000256" key="3">
    <source>
        <dbReference type="ARBA" id="ARBA00022771"/>
    </source>
</evidence>
<feature type="region of interest" description="Disordered" evidence="7">
    <location>
        <begin position="98"/>
        <end position="235"/>
    </location>
</feature>
<evidence type="ECO:0000313" key="11">
    <source>
        <dbReference type="Proteomes" id="UP001154329"/>
    </source>
</evidence>
<dbReference type="EMBL" id="OU899036">
    <property type="protein sequence ID" value="CAH1731028.1"/>
    <property type="molecule type" value="Genomic_DNA"/>
</dbReference>
<dbReference type="InterPro" id="IPR036236">
    <property type="entry name" value="Znf_C2H2_sf"/>
</dbReference>
<proteinExistence type="predicted"/>
<dbReference type="Gene3D" id="3.40.1800.20">
    <property type="match status" value="1"/>
</dbReference>
<feature type="domain" description="C2H2-type" evidence="8">
    <location>
        <begin position="605"/>
        <end position="633"/>
    </location>
</feature>
<gene>
    <name evidence="10" type="ORF">APHIGO_LOCUS7826</name>
</gene>
<dbReference type="SMART" id="SM00355">
    <property type="entry name" value="ZnF_C2H2"/>
    <property type="match status" value="5"/>
</dbReference>
<reference evidence="10" key="2">
    <citation type="submission" date="2022-10" db="EMBL/GenBank/DDBJ databases">
        <authorList>
            <consortium name="ENA_rothamsted_submissions"/>
            <consortium name="culmorum"/>
            <person name="King R."/>
        </authorList>
    </citation>
    <scope>NUCLEOTIDE SEQUENCE</scope>
</reference>
<feature type="compositionally biased region" description="Low complexity" evidence="7">
    <location>
        <begin position="126"/>
        <end position="231"/>
    </location>
</feature>
<protein>
    <submittedName>
        <fullName evidence="10">Uncharacterized protein</fullName>
    </submittedName>
</protein>
<feature type="binding site" evidence="6">
    <location>
        <position position="15"/>
    </location>
    <ligand>
        <name>Zn(2+)</name>
        <dbReference type="ChEBI" id="CHEBI:29105"/>
    </ligand>
</feature>
<keyword evidence="11" id="KW-1185">Reference proteome</keyword>
<dbReference type="Proteomes" id="UP001154329">
    <property type="component" value="Chromosome 3"/>
</dbReference>
<evidence type="ECO:0000256" key="2">
    <source>
        <dbReference type="ARBA" id="ARBA00022737"/>
    </source>
</evidence>
<evidence type="ECO:0000256" key="1">
    <source>
        <dbReference type="ARBA" id="ARBA00022723"/>
    </source>
</evidence>
<organism evidence="10 11">
    <name type="scientific">Aphis gossypii</name>
    <name type="common">Cotton aphid</name>
    <dbReference type="NCBI Taxonomy" id="80765"/>
    <lineage>
        <taxon>Eukaryota</taxon>
        <taxon>Metazoa</taxon>
        <taxon>Ecdysozoa</taxon>
        <taxon>Arthropoda</taxon>
        <taxon>Hexapoda</taxon>
        <taxon>Insecta</taxon>
        <taxon>Pterygota</taxon>
        <taxon>Neoptera</taxon>
        <taxon>Paraneoptera</taxon>
        <taxon>Hemiptera</taxon>
        <taxon>Sternorrhyncha</taxon>
        <taxon>Aphidomorpha</taxon>
        <taxon>Aphidoidea</taxon>
        <taxon>Aphididae</taxon>
        <taxon>Aphidini</taxon>
        <taxon>Aphis</taxon>
        <taxon>Aphis</taxon>
    </lineage>
</organism>
<feature type="domain" description="ZAD" evidence="9">
    <location>
        <begin position="10"/>
        <end position="90"/>
    </location>
</feature>
<dbReference type="SUPFAM" id="SSF57667">
    <property type="entry name" value="beta-beta-alpha zinc fingers"/>
    <property type="match status" value="1"/>
</dbReference>
<feature type="domain" description="C2H2-type" evidence="8">
    <location>
        <begin position="683"/>
        <end position="705"/>
    </location>
</feature>
<feature type="compositionally biased region" description="Polar residues" evidence="7">
    <location>
        <begin position="99"/>
        <end position="111"/>
    </location>
</feature>
<feature type="binding site" evidence="6">
    <location>
        <position position="63"/>
    </location>
    <ligand>
        <name>Zn(2+)</name>
        <dbReference type="ChEBI" id="CHEBI:29105"/>
    </ligand>
</feature>
<keyword evidence="4 6" id="KW-0862">Zinc</keyword>
<keyword evidence="3 5" id="KW-0863">Zinc-finger</keyword>
<dbReference type="PROSITE" id="PS51915">
    <property type="entry name" value="ZAD"/>
    <property type="match status" value="1"/>
</dbReference>
<dbReference type="Pfam" id="PF07776">
    <property type="entry name" value="zf-AD"/>
    <property type="match status" value="1"/>
</dbReference>
<reference evidence="10" key="1">
    <citation type="submission" date="2022-02" db="EMBL/GenBank/DDBJ databases">
        <authorList>
            <person name="King R."/>
        </authorList>
    </citation>
    <scope>NUCLEOTIDE SEQUENCE</scope>
</reference>
<dbReference type="PROSITE" id="PS50157">
    <property type="entry name" value="ZINC_FINGER_C2H2_2"/>
    <property type="match status" value="3"/>
</dbReference>
<dbReference type="AlphaFoldDB" id="A0A9P0J629"/>
<name>A0A9P0J629_APHGO</name>
<feature type="binding site" evidence="6">
    <location>
        <position position="66"/>
    </location>
    <ligand>
        <name>Zn(2+)</name>
        <dbReference type="ChEBI" id="CHEBI:29105"/>
    </ligand>
</feature>
<dbReference type="SMART" id="SM00868">
    <property type="entry name" value="zf-AD"/>
    <property type="match status" value="1"/>
</dbReference>
<evidence type="ECO:0000256" key="5">
    <source>
        <dbReference type="PROSITE-ProRule" id="PRU00042"/>
    </source>
</evidence>
<dbReference type="GO" id="GO:0000981">
    <property type="term" value="F:DNA-binding transcription factor activity, RNA polymerase II-specific"/>
    <property type="evidence" value="ECO:0007669"/>
    <property type="project" value="TreeGrafter"/>
</dbReference>
<evidence type="ECO:0000259" key="8">
    <source>
        <dbReference type="PROSITE" id="PS50157"/>
    </source>
</evidence>
<dbReference type="InterPro" id="IPR012934">
    <property type="entry name" value="Znf_AD"/>
</dbReference>